<feature type="region of interest" description="Disordered" evidence="2">
    <location>
        <begin position="1"/>
        <end position="30"/>
    </location>
</feature>
<evidence type="ECO:0000313" key="3">
    <source>
        <dbReference type="EMBL" id="GMA85868.1"/>
    </source>
</evidence>
<dbReference type="SUPFAM" id="SSF48264">
    <property type="entry name" value="Cytochrome P450"/>
    <property type="match status" value="1"/>
</dbReference>
<keyword evidence="4" id="KW-1185">Reference proteome</keyword>
<name>A0ABQ6JCF9_9ACTN</name>
<organism evidence="3 4">
    <name type="scientific">Angustibacter aerolatus</name>
    <dbReference type="NCBI Taxonomy" id="1162965"/>
    <lineage>
        <taxon>Bacteria</taxon>
        <taxon>Bacillati</taxon>
        <taxon>Actinomycetota</taxon>
        <taxon>Actinomycetes</taxon>
        <taxon>Kineosporiales</taxon>
        <taxon>Kineosporiaceae</taxon>
    </lineage>
</organism>
<dbReference type="InterPro" id="IPR036396">
    <property type="entry name" value="Cyt_P450_sf"/>
</dbReference>
<comment type="similarity">
    <text evidence="1">Belongs to the cytochrome P450 family.</text>
</comment>
<evidence type="ECO:0000313" key="4">
    <source>
        <dbReference type="Proteomes" id="UP001157017"/>
    </source>
</evidence>
<proteinExistence type="inferred from homology"/>
<keyword evidence="1" id="KW-0503">Monooxygenase</keyword>
<dbReference type="EMBL" id="BSUZ01000001">
    <property type="protein sequence ID" value="GMA85868.1"/>
    <property type="molecule type" value="Genomic_DNA"/>
</dbReference>
<keyword evidence="1" id="KW-0408">Iron</keyword>
<protein>
    <recommendedName>
        <fullName evidence="5">Cytochrome P450</fullName>
    </recommendedName>
</protein>
<keyword evidence="1" id="KW-0560">Oxidoreductase</keyword>
<dbReference type="PROSITE" id="PS00086">
    <property type="entry name" value="CYTOCHROME_P450"/>
    <property type="match status" value="1"/>
</dbReference>
<dbReference type="Pfam" id="PF00067">
    <property type="entry name" value="p450"/>
    <property type="match status" value="1"/>
</dbReference>
<keyword evidence="1" id="KW-0349">Heme</keyword>
<accession>A0ABQ6JCF9</accession>
<sequence length="99" mass="10871">MAAAPPRRRLARPRALRPEPVRGERAGTPRPTYLPFGLGPRLCIGRDFAVVESVLALAALLRDWTVSPVVRGGQVVRPRVDALVTLRPHGGLPLVVRRR</sequence>
<feature type="compositionally biased region" description="Basic and acidic residues" evidence="2">
    <location>
        <begin position="16"/>
        <end position="27"/>
    </location>
</feature>
<keyword evidence="1" id="KW-0479">Metal-binding</keyword>
<evidence type="ECO:0008006" key="5">
    <source>
        <dbReference type="Google" id="ProtNLM"/>
    </source>
</evidence>
<dbReference type="Proteomes" id="UP001157017">
    <property type="component" value="Unassembled WGS sequence"/>
</dbReference>
<reference evidence="4" key="1">
    <citation type="journal article" date="2019" name="Int. J. Syst. Evol. Microbiol.">
        <title>The Global Catalogue of Microorganisms (GCM) 10K type strain sequencing project: providing services to taxonomists for standard genome sequencing and annotation.</title>
        <authorList>
            <consortium name="The Broad Institute Genomics Platform"/>
            <consortium name="The Broad Institute Genome Sequencing Center for Infectious Disease"/>
            <person name="Wu L."/>
            <person name="Ma J."/>
        </authorList>
    </citation>
    <scope>NUCLEOTIDE SEQUENCE [LARGE SCALE GENOMIC DNA]</scope>
    <source>
        <strain evidence="4">NBRC 108730</strain>
    </source>
</reference>
<dbReference type="Gene3D" id="1.10.630.10">
    <property type="entry name" value="Cytochrome P450"/>
    <property type="match status" value="1"/>
</dbReference>
<gene>
    <name evidence="3" type="ORF">GCM10025868_11180</name>
</gene>
<feature type="compositionally biased region" description="Basic residues" evidence="2">
    <location>
        <begin position="1"/>
        <end position="15"/>
    </location>
</feature>
<evidence type="ECO:0000256" key="2">
    <source>
        <dbReference type="SAM" id="MobiDB-lite"/>
    </source>
</evidence>
<comment type="caution">
    <text evidence="3">The sequence shown here is derived from an EMBL/GenBank/DDBJ whole genome shotgun (WGS) entry which is preliminary data.</text>
</comment>
<evidence type="ECO:0000256" key="1">
    <source>
        <dbReference type="RuleBase" id="RU000461"/>
    </source>
</evidence>
<dbReference type="InterPro" id="IPR001128">
    <property type="entry name" value="Cyt_P450"/>
</dbReference>
<dbReference type="InterPro" id="IPR017972">
    <property type="entry name" value="Cyt_P450_CS"/>
</dbReference>